<name>J7LD84_NOCAA</name>
<dbReference type="EMBL" id="CP003788">
    <property type="protein sequence ID" value="AFR09375.1"/>
    <property type="molecule type" value="Genomic_DNA"/>
</dbReference>
<dbReference type="Proteomes" id="UP000003779">
    <property type="component" value="Chromosome"/>
</dbReference>
<sequence>MLRRPKDVRDSRPGAGQGIPERPLHRVSTTTSGAEAHLRRPLLLM</sequence>
<reference evidence="2 3" key="1">
    <citation type="journal article" date="2012" name="J. Bacteriol.">
        <title>Whole-Genome Sequence of Nocardiopsis alba Strain ATCC BAA-2165, Associated with Honeybees.</title>
        <authorList>
            <person name="Qiao J."/>
            <person name="Chen L."/>
            <person name="Li Y."/>
            <person name="Wang J."/>
            <person name="Zhang W."/>
            <person name="Chen S."/>
        </authorList>
    </citation>
    <scope>NUCLEOTIDE SEQUENCE [LARGE SCALE GENOMIC DNA]</scope>
    <source>
        <strain evidence="3">ATCC BAA-2165 / BE74</strain>
    </source>
</reference>
<feature type="compositionally biased region" description="Basic and acidic residues" evidence="1">
    <location>
        <begin position="1"/>
        <end position="12"/>
    </location>
</feature>
<gene>
    <name evidence="2" type="ordered locus">B005_1467</name>
</gene>
<dbReference type="KEGG" id="nal:B005_1467"/>
<evidence type="ECO:0000313" key="3">
    <source>
        <dbReference type="Proteomes" id="UP000003779"/>
    </source>
</evidence>
<evidence type="ECO:0000313" key="2">
    <source>
        <dbReference type="EMBL" id="AFR09375.1"/>
    </source>
</evidence>
<dbReference type="PATRIC" id="fig|1205910.3.peg.1386"/>
<dbReference type="STRING" id="1205910.B005_1467"/>
<accession>J7LD84</accession>
<dbReference type="AlphaFoldDB" id="J7LD84"/>
<feature type="region of interest" description="Disordered" evidence="1">
    <location>
        <begin position="1"/>
        <end position="45"/>
    </location>
</feature>
<proteinExistence type="predicted"/>
<protein>
    <submittedName>
        <fullName evidence="2">Uncharacterized protein</fullName>
    </submittedName>
</protein>
<organism evidence="2 3">
    <name type="scientific">Nocardiopsis alba (strain ATCC BAA-2165 / BE74)</name>
    <dbReference type="NCBI Taxonomy" id="1205910"/>
    <lineage>
        <taxon>Bacteria</taxon>
        <taxon>Bacillati</taxon>
        <taxon>Actinomycetota</taxon>
        <taxon>Actinomycetes</taxon>
        <taxon>Streptosporangiales</taxon>
        <taxon>Nocardiopsidaceae</taxon>
        <taxon>Nocardiopsis</taxon>
    </lineage>
</organism>
<dbReference type="HOGENOM" id="CLU_3202610_0_0_11"/>
<reference evidence="3" key="2">
    <citation type="submission" date="2012-08" db="EMBL/GenBank/DDBJ databases">
        <title>Whole-genome sequence of Nocardiopsis alba strain ATCC BAA-2165 associated with honeybees.</title>
        <authorList>
            <person name="Qiao J."/>
            <person name="Chen L."/>
            <person name="Li Y."/>
            <person name="Wang J."/>
            <person name="Zhang W."/>
            <person name="Chen S."/>
        </authorList>
    </citation>
    <scope>NUCLEOTIDE SEQUENCE [LARGE SCALE GENOMIC DNA]</scope>
    <source>
        <strain evidence="3">ATCC BAA-2165 / BE74</strain>
    </source>
</reference>
<evidence type="ECO:0000256" key="1">
    <source>
        <dbReference type="SAM" id="MobiDB-lite"/>
    </source>
</evidence>